<dbReference type="EMBL" id="JABSTU010000005">
    <property type="protein sequence ID" value="KAH8029384.1"/>
    <property type="molecule type" value="Genomic_DNA"/>
</dbReference>
<organism evidence="1 2">
    <name type="scientific">Rhipicephalus microplus</name>
    <name type="common">Cattle tick</name>
    <name type="synonym">Boophilus microplus</name>
    <dbReference type="NCBI Taxonomy" id="6941"/>
    <lineage>
        <taxon>Eukaryota</taxon>
        <taxon>Metazoa</taxon>
        <taxon>Ecdysozoa</taxon>
        <taxon>Arthropoda</taxon>
        <taxon>Chelicerata</taxon>
        <taxon>Arachnida</taxon>
        <taxon>Acari</taxon>
        <taxon>Parasitiformes</taxon>
        <taxon>Ixodida</taxon>
        <taxon>Ixodoidea</taxon>
        <taxon>Ixodidae</taxon>
        <taxon>Rhipicephalinae</taxon>
        <taxon>Rhipicephalus</taxon>
        <taxon>Boophilus</taxon>
    </lineage>
</organism>
<evidence type="ECO:0000313" key="1">
    <source>
        <dbReference type="EMBL" id="KAH8029384.1"/>
    </source>
</evidence>
<dbReference type="Proteomes" id="UP000821866">
    <property type="component" value="Chromosome 3"/>
</dbReference>
<dbReference type="AlphaFoldDB" id="A0A9J6E5L9"/>
<gene>
    <name evidence="1" type="ORF">HPB51_000027</name>
</gene>
<sequence length="214" mass="23985">MGEGWTEKVQRAQKRKGDRTFACAGQPRGAVYVKPKAGAKEGPGKLPIPWRKRRPVLQVYIDAVAWDTTPVHKKALLLNALGIEGLDSYLLVVENELTPAVDHAIPENAVQGVYVGTLQQLDVIFDEQDHSFFSSCFASRRCKLADSDCFLPYRCVRHRFPGVVVKLRGSMLPLWFVAALGRLCRLPCKEPDSCALRKERTLQKRLQIHKGCTS</sequence>
<name>A0A9J6E5L9_RHIMP</name>
<proteinExistence type="predicted"/>
<evidence type="ECO:0000313" key="2">
    <source>
        <dbReference type="Proteomes" id="UP000821866"/>
    </source>
</evidence>
<reference evidence="1" key="2">
    <citation type="submission" date="2021-09" db="EMBL/GenBank/DDBJ databases">
        <authorList>
            <person name="Jia N."/>
            <person name="Wang J."/>
            <person name="Shi W."/>
            <person name="Du L."/>
            <person name="Sun Y."/>
            <person name="Zhan W."/>
            <person name="Jiang J."/>
            <person name="Wang Q."/>
            <person name="Zhang B."/>
            <person name="Ji P."/>
            <person name="Sakyi L.B."/>
            <person name="Cui X."/>
            <person name="Yuan T."/>
            <person name="Jiang B."/>
            <person name="Yang W."/>
            <person name="Lam T.T.-Y."/>
            <person name="Chang Q."/>
            <person name="Ding S."/>
            <person name="Wang X."/>
            <person name="Zhu J."/>
            <person name="Ruan X."/>
            <person name="Zhao L."/>
            <person name="Wei J."/>
            <person name="Que T."/>
            <person name="Du C."/>
            <person name="Cheng J."/>
            <person name="Dai P."/>
            <person name="Han X."/>
            <person name="Huang E."/>
            <person name="Gao Y."/>
            <person name="Liu J."/>
            <person name="Shao H."/>
            <person name="Ye R."/>
            <person name="Li L."/>
            <person name="Wei W."/>
            <person name="Wang X."/>
            <person name="Wang C."/>
            <person name="Huo Q."/>
            <person name="Li W."/>
            <person name="Guo W."/>
            <person name="Chen H."/>
            <person name="Chen S."/>
            <person name="Zhou L."/>
            <person name="Zhou L."/>
            <person name="Ni X."/>
            <person name="Tian J."/>
            <person name="Zhou Y."/>
            <person name="Sheng Y."/>
            <person name="Liu T."/>
            <person name="Pan Y."/>
            <person name="Xia L."/>
            <person name="Li J."/>
            <person name="Zhao F."/>
            <person name="Cao W."/>
        </authorList>
    </citation>
    <scope>NUCLEOTIDE SEQUENCE</scope>
    <source>
        <strain evidence="1">Rmic-2018</strain>
        <tissue evidence="1">Larvae</tissue>
    </source>
</reference>
<comment type="caution">
    <text evidence="1">The sequence shown here is derived from an EMBL/GenBank/DDBJ whole genome shotgun (WGS) entry which is preliminary data.</text>
</comment>
<protein>
    <submittedName>
        <fullName evidence="1">Uncharacterized protein</fullName>
    </submittedName>
</protein>
<keyword evidence="2" id="KW-1185">Reference proteome</keyword>
<reference evidence="1" key="1">
    <citation type="journal article" date="2020" name="Cell">
        <title>Large-Scale Comparative Analyses of Tick Genomes Elucidate Their Genetic Diversity and Vector Capacities.</title>
        <authorList>
            <consortium name="Tick Genome and Microbiome Consortium (TIGMIC)"/>
            <person name="Jia N."/>
            <person name="Wang J."/>
            <person name="Shi W."/>
            <person name="Du L."/>
            <person name="Sun Y."/>
            <person name="Zhan W."/>
            <person name="Jiang J.F."/>
            <person name="Wang Q."/>
            <person name="Zhang B."/>
            <person name="Ji P."/>
            <person name="Bell-Sakyi L."/>
            <person name="Cui X.M."/>
            <person name="Yuan T.T."/>
            <person name="Jiang B.G."/>
            <person name="Yang W.F."/>
            <person name="Lam T.T."/>
            <person name="Chang Q.C."/>
            <person name="Ding S.J."/>
            <person name="Wang X.J."/>
            <person name="Zhu J.G."/>
            <person name="Ruan X.D."/>
            <person name="Zhao L."/>
            <person name="Wei J.T."/>
            <person name="Ye R.Z."/>
            <person name="Que T.C."/>
            <person name="Du C.H."/>
            <person name="Zhou Y.H."/>
            <person name="Cheng J.X."/>
            <person name="Dai P.F."/>
            <person name="Guo W.B."/>
            <person name="Han X.H."/>
            <person name="Huang E.J."/>
            <person name="Li L.F."/>
            <person name="Wei W."/>
            <person name="Gao Y.C."/>
            <person name="Liu J.Z."/>
            <person name="Shao H.Z."/>
            <person name="Wang X."/>
            <person name="Wang C.C."/>
            <person name="Yang T.C."/>
            <person name="Huo Q.B."/>
            <person name="Li W."/>
            <person name="Chen H.Y."/>
            <person name="Chen S.E."/>
            <person name="Zhou L.G."/>
            <person name="Ni X.B."/>
            <person name="Tian J.H."/>
            <person name="Sheng Y."/>
            <person name="Liu T."/>
            <person name="Pan Y.S."/>
            <person name="Xia L.Y."/>
            <person name="Li J."/>
            <person name="Zhao F."/>
            <person name="Cao W.C."/>
        </authorList>
    </citation>
    <scope>NUCLEOTIDE SEQUENCE</scope>
    <source>
        <strain evidence="1">Rmic-2018</strain>
    </source>
</reference>
<accession>A0A9J6E5L9</accession>